<gene>
    <name evidence="2" type="ORF">GSONMT00079136001</name>
</gene>
<protein>
    <submittedName>
        <fullName evidence="2">Uncharacterized protein</fullName>
    </submittedName>
</protein>
<dbReference type="EMBL" id="FR904316">
    <property type="protein sequence ID" value="CDQ59052.1"/>
    <property type="molecule type" value="Genomic_DNA"/>
</dbReference>
<name>A0A060VW02_ONCMY</name>
<organism evidence="2 3">
    <name type="scientific">Oncorhynchus mykiss</name>
    <name type="common">Rainbow trout</name>
    <name type="synonym">Salmo gairdneri</name>
    <dbReference type="NCBI Taxonomy" id="8022"/>
    <lineage>
        <taxon>Eukaryota</taxon>
        <taxon>Metazoa</taxon>
        <taxon>Chordata</taxon>
        <taxon>Craniata</taxon>
        <taxon>Vertebrata</taxon>
        <taxon>Euteleostomi</taxon>
        <taxon>Actinopterygii</taxon>
        <taxon>Neopterygii</taxon>
        <taxon>Teleostei</taxon>
        <taxon>Protacanthopterygii</taxon>
        <taxon>Salmoniformes</taxon>
        <taxon>Salmonidae</taxon>
        <taxon>Salmoninae</taxon>
        <taxon>Oncorhynchus</taxon>
    </lineage>
</organism>
<accession>A0A060VW02</accession>
<reference evidence="2" key="1">
    <citation type="journal article" date="2014" name="Nat. Commun.">
        <title>The rainbow trout genome provides novel insights into evolution after whole-genome duplication in vertebrates.</title>
        <authorList>
            <person name="Berthelot C."/>
            <person name="Brunet F."/>
            <person name="Chalopin D."/>
            <person name="Juanchich A."/>
            <person name="Bernard M."/>
            <person name="Noel B."/>
            <person name="Bento P."/>
            <person name="Da Silva C."/>
            <person name="Labadie K."/>
            <person name="Alberti A."/>
            <person name="Aury J.M."/>
            <person name="Louis A."/>
            <person name="Dehais P."/>
            <person name="Bardou P."/>
            <person name="Montfort J."/>
            <person name="Klopp C."/>
            <person name="Cabau C."/>
            <person name="Gaspin C."/>
            <person name="Thorgaard G.H."/>
            <person name="Boussaha M."/>
            <person name="Quillet E."/>
            <person name="Guyomard R."/>
            <person name="Galiana D."/>
            <person name="Bobe J."/>
            <person name="Volff J.N."/>
            <person name="Genet C."/>
            <person name="Wincker P."/>
            <person name="Jaillon O."/>
            <person name="Roest Crollius H."/>
            <person name="Guiguen Y."/>
        </authorList>
    </citation>
    <scope>NUCLEOTIDE SEQUENCE [LARGE SCALE GENOMIC DNA]</scope>
</reference>
<dbReference type="STRING" id="8022.A0A060VW02"/>
<feature type="compositionally biased region" description="Basic residues" evidence="1">
    <location>
        <begin position="53"/>
        <end position="63"/>
    </location>
</feature>
<dbReference type="PaxDb" id="8022-A0A060VW02"/>
<evidence type="ECO:0000313" key="3">
    <source>
        <dbReference type="Proteomes" id="UP000193380"/>
    </source>
</evidence>
<sequence length="181" mass="19843">METQSQASSAAEKKKRVETIVATKGSSARADISEKAVASSTTSNEDESSGTPYHHHHHHHRERRNAISTQAPTPGPPGSKLGEEPSTSTEERPPLVKKELHSSLPHLVDHGLPYRGTLFAMDPRNGYLDSHYGEYRQWTSVYRGGSSMAGLVRSLDPDRLYPCNPALCSESPGRSDHYLGL</sequence>
<reference evidence="2" key="2">
    <citation type="submission" date="2014-03" db="EMBL/GenBank/DDBJ databases">
        <authorList>
            <person name="Genoscope - CEA"/>
        </authorList>
    </citation>
    <scope>NUCLEOTIDE SEQUENCE</scope>
</reference>
<evidence type="ECO:0000256" key="1">
    <source>
        <dbReference type="SAM" id="MobiDB-lite"/>
    </source>
</evidence>
<feature type="region of interest" description="Disordered" evidence="1">
    <location>
        <begin position="1"/>
        <end position="95"/>
    </location>
</feature>
<dbReference type="Proteomes" id="UP000193380">
    <property type="component" value="Unassembled WGS sequence"/>
</dbReference>
<proteinExistence type="predicted"/>
<dbReference type="AlphaFoldDB" id="A0A060VW02"/>
<evidence type="ECO:0000313" key="2">
    <source>
        <dbReference type="EMBL" id="CDQ59052.1"/>
    </source>
</evidence>